<dbReference type="CDD" id="cd00082">
    <property type="entry name" value="HisKA"/>
    <property type="match status" value="1"/>
</dbReference>
<dbReference type="InterPro" id="IPR003661">
    <property type="entry name" value="HisK_dim/P_dom"/>
</dbReference>
<dbReference type="GO" id="GO:0000155">
    <property type="term" value="F:phosphorelay sensor kinase activity"/>
    <property type="evidence" value="ECO:0007669"/>
    <property type="project" value="InterPro"/>
</dbReference>
<dbReference type="OrthoDB" id="9813024at2"/>
<dbReference type="InterPro" id="IPR000700">
    <property type="entry name" value="PAS-assoc_C"/>
</dbReference>
<dbReference type="PANTHER" id="PTHR43304">
    <property type="entry name" value="PHYTOCHROME-LIKE PROTEIN CPH1"/>
    <property type="match status" value="1"/>
</dbReference>
<organism evidence="8 9">
    <name type="scientific">Bradymonas sediminis</name>
    <dbReference type="NCBI Taxonomy" id="1548548"/>
    <lineage>
        <taxon>Bacteria</taxon>
        <taxon>Deltaproteobacteria</taxon>
        <taxon>Bradymonadales</taxon>
        <taxon>Bradymonadaceae</taxon>
        <taxon>Bradymonas</taxon>
    </lineage>
</organism>
<name>A0A2Z4FLR7_9DELT</name>
<feature type="domain" description="PAC" evidence="7">
    <location>
        <begin position="326"/>
        <end position="377"/>
    </location>
</feature>
<dbReference type="EC" id="2.7.13.3" evidence="2"/>
<comment type="catalytic activity">
    <reaction evidence="1">
        <text>ATP + protein L-histidine = ADP + protein N-phospho-L-histidine.</text>
        <dbReference type="EC" id="2.7.13.3"/>
    </reaction>
</comment>
<evidence type="ECO:0000256" key="2">
    <source>
        <dbReference type="ARBA" id="ARBA00012438"/>
    </source>
</evidence>
<feature type="domain" description="PAC" evidence="7">
    <location>
        <begin position="194"/>
        <end position="246"/>
    </location>
</feature>
<dbReference type="CDD" id="cd00130">
    <property type="entry name" value="PAS"/>
    <property type="match status" value="1"/>
</dbReference>
<evidence type="ECO:0000259" key="6">
    <source>
        <dbReference type="PROSITE" id="PS50109"/>
    </source>
</evidence>
<gene>
    <name evidence="8" type="ORF">DN745_10560</name>
</gene>
<keyword evidence="9" id="KW-1185">Reference proteome</keyword>
<evidence type="ECO:0000256" key="1">
    <source>
        <dbReference type="ARBA" id="ARBA00000085"/>
    </source>
</evidence>
<dbReference type="InterPro" id="IPR003594">
    <property type="entry name" value="HATPase_dom"/>
</dbReference>
<dbReference type="InterPro" id="IPR036097">
    <property type="entry name" value="HisK_dim/P_sf"/>
</dbReference>
<dbReference type="Pfam" id="PF00512">
    <property type="entry name" value="HisKA"/>
    <property type="match status" value="1"/>
</dbReference>
<dbReference type="Gene3D" id="2.10.70.100">
    <property type="match status" value="1"/>
</dbReference>
<dbReference type="SMART" id="SM00387">
    <property type="entry name" value="HATPase_c"/>
    <property type="match status" value="1"/>
</dbReference>
<evidence type="ECO:0000256" key="4">
    <source>
        <dbReference type="ARBA" id="ARBA00022679"/>
    </source>
</evidence>
<dbReference type="InterPro" id="IPR001610">
    <property type="entry name" value="PAC"/>
</dbReference>
<dbReference type="PROSITE" id="PS50109">
    <property type="entry name" value="HIS_KIN"/>
    <property type="match status" value="1"/>
</dbReference>
<feature type="domain" description="Histidine kinase" evidence="6">
    <location>
        <begin position="390"/>
        <end position="620"/>
    </location>
</feature>
<proteinExistence type="predicted"/>
<dbReference type="PRINTS" id="PR00344">
    <property type="entry name" value="BCTRLSENSOR"/>
</dbReference>
<evidence type="ECO:0000256" key="3">
    <source>
        <dbReference type="ARBA" id="ARBA00022553"/>
    </source>
</evidence>
<dbReference type="Gene3D" id="3.30.450.20">
    <property type="entry name" value="PAS domain"/>
    <property type="match status" value="2"/>
</dbReference>
<dbReference type="AlphaFoldDB" id="A0A2Z4FLR7"/>
<dbReference type="InterPro" id="IPR005467">
    <property type="entry name" value="His_kinase_dom"/>
</dbReference>
<evidence type="ECO:0000313" key="9">
    <source>
        <dbReference type="Proteomes" id="UP000249799"/>
    </source>
</evidence>
<accession>A0A2Z4FLR7</accession>
<keyword evidence="5" id="KW-0418">Kinase</keyword>
<dbReference type="InterPro" id="IPR013655">
    <property type="entry name" value="PAS_fold_3"/>
</dbReference>
<dbReference type="InterPro" id="IPR036890">
    <property type="entry name" value="HATPase_C_sf"/>
</dbReference>
<dbReference type="SMART" id="SM00388">
    <property type="entry name" value="HisKA"/>
    <property type="match status" value="1"/>
</dbReference>
<dbReference type="InterPro" id="IPR000014">
    <property type="entry name" value="PAS"/>
</dbReference>
<dbReference type="KEGG" id="bsed:DN745_10560"/>
<dbReference type="PROSITE" id="PS50113">
    <property type="entry name" value="PAC"/>
    <property type="match status" value="2"/>
</dbReference>
<evidence type="ECO:0000259" key="7">
    <source>
        <dbReference type="PROSITE" id="PS50113"/>
    </source>
</evidence>
<dbReference type="InterPro" id="IPR004358">
    <property type="entry name" value="Sig_transdc_His_kin-like_C"/>
</dbReference>
<dbReference type="PANTHER" id="PTHR43304:SF1">
    <property type="entry name" value="PAC DOMAIN-CONTAINING PROTEIN"/>
    <property type="match status" value="1"/>
</dbReference>
<dbReference type="Proteomes" id="UP000249799">
    <property type="component" value="Chromosome"/>
</dbReference>
<dbReference type="SUPFAM" id="SSF55785">
    <property type="entry name" value="PYP-like sensor domain (PAS domain)"/>
    <property type="match status" value="2"/>
</dbReference>
<reference evidence="8 9" key="1">
    <citation type="submission" date="2018-06" db="EMBL/GenBank/DDBJ databases">
        <title>Lujinxingia sediminis gen. nov. sp. nov., a new facultative anaerobic member of the class Deltaproteobacteria, and proposal of Lujinxingaceae fam. nov.</title>
        <authorList>
            <person name="Guo L.-Y."/>
            <person name="Li C.-M."/>
            <person name="Wang S."/>
            <person name="Du Z.-J."/>
        </authorList>
    </citation>
    <scope>NUCLEOTIDE SEQUENCE [LARGE SCALE GENOMIC DNA]</scope>
    <source>
        <strain evidence="8 9">FA350</strain>
    </source>
</reference>
<protein>
    <recommendedName>
        <fullName evidence="2">histidine kinase</fullName>
        <ecNumber evidence="2">2.7.13.3</ecNumber>
    </recommendedName>
</protein>
<dbReference type="SUPFAM" id="SSF55874">
    <property type="entry name" value="ATPase domain of HSP90 chaperone/DNA topoisomerase II/histidine kinase"/>
    <property type="match status" value="1"/>
</dbReference>
<keyword evidence="3" id="KW-0597">Phosphoprotein</keyword>
<dbReference type="SMART" id="SM00086">
    <property type="entry name" value="PAC"/>
    <property type="match status" value="2"/>
</dbReference>
<dbReference type="Gene3D" id="1.10.287.130">
    <property type="match status" value="1"/>
</dbReference>
<dbReference type="Gene3D" id="3.30.565.10">
    <property type="entry name" value="Histidine kinase-like ATPase, C-terminal domain"/>
    <property type="match status" value="1"/>
</dbReference>
<evidence type="ECO:0000313" key="8">
    <source>
        <dbReference type="EMBL" id="AWV89755.1"/>
    </source>
</evidence>
<keyword evidence="4" id="KW-0808">Transferase</keyword>
<dbReference type="SUPFAM" id="SSF47384">
    <property type="entry name" value="Homodimeric domain of signal transducing histidine kinase"/>
    <property type="match status" value="1"/>
</dbReference>
<dbReference type="Pfam" id="PF02518">
    <property type="entry name" value="HATPase_c"/>
    <property type="match status" value="1"/>
</dbReference>
<dbReference type="InterPro" id="IPR052162">
    <property type="entry name" value="Sensor_kinase/Photoreceptor"/>
</dbReference>
<sequence>MLAHIEKTGCSWTRSAVRPEMLAQVLKVQTEPAIVLIQAEGDIHAICELLTSLLPQTASCPLPPYILVMGVGDEVDGVMRLYASGADEVLPTVLREPILHSRTEATARRLRRAQEVQRIRVRLEQGQERANVGSWYWNALTLETWWSPQIYELLDLDPSAGTLSFPEVLSHLHPDDRVAFEKAVELSVETKQPYALEFRVLLEGGGTRRIYCEGRPTYDEQGQLLEYEGVMQDIEARWQTESKLRRQEIVLGYISEQLPAALYQIRQFPDNSVALEYVTVGSVKGFEKLAEYKGDDITQYTYEIIEEDRPRLLRSTMRAAAELKMWVDEFRVIDDNGEIRWIAGQSTPEKCEDGSILWRGVLIDITERKLLNDQVQQADRLSTIGTMAAGIAHEINNPLVYLLGNVQFVLESLESEVFDGDTIEAADIVSIVGTEIQEMRRALTAAYSGAQRISVIVEDLMTFGRSSPVTDEAVDLRKICRSAARMLDSQIRHRATLFCEFEDIPEFDSNGGQLRQVLVNLLLNAAQAMPEDSVDKNKIYLRIAERDGYVIIEVEDNGPGILARDKRRLFEPFFTTKSRSDGTGLGLYVCRNIIKSMGGKIEVETTVGEGSTFRVILAIN</sequence>
<dbReference type="EMBL" id="CP030032">
    <property type="protein sequence ID" value="AWV89755.1"/>
    <property type="molecule type" value="Genomic_DNA"/>
</dbReference>
<evidence type="ECO:0000256" key="5">
    <source>
        <dbReference type="ARBA" id="ARBA00022777"/>
    </source>
</evidence>
<dbReference type="Pfam" id="PF08447">
    <property type="entry name" value="PAS_3"/>
    <property type="match status" value="1"/>
</dbReference>
<dbReference type="InterPro" id="IPR035965">
    <property type="entry name" value="PAS-like_dom_sf"/>
</dbReference>